<evidence type="ECO:0000313" key="5">
    <source>
        <dbReference type="Proteomes" id="UP000182811"/>
    </source>
</evidence>
<dbReference type="Proteomes" id="UP000182811">
    <property type="component" value="Unassembled WGS sequence"/>
</dbReference>
<organism evidence="2 5">
    <name type="scientific">Neomoorella thermoacetica</name>
    <name type="common">Clostridium thermoaceticum</name>
    <dbReference type="NCBI Taxonomy" id="1525"/>
    <lineage>
        <taxon>Bacteria</taxon>
        <taxon>Bacillati</taxon>
        <taxon>Bacillota</taxon>
        <taxon>Clostridia</taxon>
        <taxon>Neomoorellales</taxon>
        <taxon>Neomoorellaceae</taxon>
        <taxon>Neomoorella</taxon>
    </lineage>
</organism>
<dbReference type="EMBL" id="CP017019">
    <property type="protein sequence ID" value="AOQ23161.1"/>
    <property type="molecule type" value="Genomic_DNA"/>
</dbReference>
<protein>
    <submittedName>
        <fullName evidence="2">Uncharacterized protein</fullName>
    </submittedName>
</protein>
<evidence type="ECO:0000313" key="6">
    <source>
        <dbReference type="Proteomes" id="UP000322283"/>
    </source>
</evidence>
<reference evidence="3 6" key="3">
    <citation type="submission" date="2019-05" db="EMBL/GenBank/DDBJ databases">
        <title>Genome sequence of Moorella thermoacetica ATCC 33924.</title>
        <authorList>
            <person name="Poehlein A."/>
            <person name="Bengelsdorf F.R."/>
            <person name="Duerre P."/>
            <person name="Daniel R."/>
        </authorList>
    </citation>
    <scope>NUCLEOTIDE SEQUENCE [LARGE SCALE GENOMIC DNA]</scope>
    <source>
        <strain evidence="3 6">ATCC 33924</strain>
    </source>
</reference>
<dbReference type="RefSeq" id="WP_148871540.1">
    <property type="nucleotide sequence ID" value="NZ_CP017019.1"/>
</dbReference>
<dbReference type="Proteomes" id="UP000322283">
    <property type="component" value="Unassembled WGS sequence"/>
</dbReference>
<keyword evidence="6" id="KW-1185">Reference proteome</keyword>
<accession>A0A1D7X8F5</accession>
<gene>
    <name evidence="1" type="ORF">Maut_00698</name>
    <name evidence="2" type="ORF">MOTE_09900</name>
    <name evidence="3" type="ORF">MTAT_16910</name>
</gene>
<reference evidence="1 4" key="2">
    <citation type="submission" date="2016-08" db="EMBL/GenBank/DDBJ databases">
        <title>Moorella thermoacetica DSM 103132.</title>
        <authorList>
            <person name="Jendresen C.B."/>
            <person name="Redl S.M."/>
            <person name="Jensen T.O."/>
            <person name="Nielsen A.T."/>
        </authorList>
    </citation>
    <scope>NUCLEOTIDE SEQUENCE [LARGE SCALE GENOMIC DNA]</scope>
    <source>
        <strain evidence="1 4">DSM 103132</strain>
    </source>
</reference>
<reference evidence="2 5" key="1">
    <citation type="submission" date="2016-08" db="EMBL/GenBank/DDBJ databases">
        <title>Genome-based comparison of Moorella thermoacetic strains.</title>
        <authorList>
            <person name="Poehlein A."/>
            <person name="Bengelsdorf F.R."/>
            <person name="Esser C."/>
            <person name="Duerre P."/>
            <person name="Daniel R."/>
        </authorList>
    </citation>
    <scope>NUCLEOTIDE SEQUENCE [LARGE SCALE GENOMIC DNA]</scope>
    <source>
        <strain evidence="2 5">DSM 21394</strain>
    </source>
</reference>
<evidence type="ECO:0000313" key="1">
    <source>
        <dbReference type="EMBL" id="AOQ23161.1"/>
    </source>
</evidence>
<evidence type="ECO:0000313" key="2">
    <source>
        <dbReference type="EMBL" id="OIQ59734.1"/>
    </source>
</evidence>
<evidence type="ECO:0000313" key="3">
    <source>
        <dbReference type="EMBL" id="TYL12868.1"/>
    </source>
</evidence>
<dbReference type="Proteomes" id="UP000094598">
    <property type="component" value="Chromosome"/>
</dbReference>
<proteinExistence type="predicted"/>
<evidence type="ECO:0000313" key="4">
    <source>
        <dbReference type="Proteomes" id="UP000094598"/>
    </source>
</evidence>
<name>A0A1D7X8F5_NEOTH</name>
<dbReference type="EMBL" id="VCDX01000005">
    <property type="protein sequence ID" value="TYL12868.1"/>
    <property type="molecule type" value="Genomic_DNA"/>
</dbReference>
<dbReference type="AlphaFoldDB" id="A0A1D7X8F5"/>
<sequence length="87" mass="10244">MIKFKYEKMIKGEVHSMPRPRKPENDIFFQFKLPHNHKKFLQLLAAENGTTMADILNTYIAWLIETNNPPIGFNKTVPESLRYHVKS</sequence>
<dbReference type="EMBL" id="MDDC01000007">
    <property type="protein sequence ID" value="OIQ59734.1"/>
    <property type="molecule type" value="Genomic_DNA"/>
</dbReference>